<evidence type="ECO:0000256" key="4">
    <source>
        <dbReference type="ARBA" id="ARBA00023033"/>
    </source>
</evidence>
<dbReference type="InterPro" id="IPR001128">
    <property type="entry name" value="Cyt_P450"/>
</dbReference>
<evidence type="ECO:0000313" key="9">
    <source>
        <dbReference type="Proteomes" id="UP001168821"/>
    </source>
</evidence>
<evidence type="ECO:0000256" key="2">
    <source>
        <dbReference type="ARBA" id="ARBA00022723"/>
    </source>
</evidence>
<evidence type="ECO:0000256" key="6">
    <source>
        <dbReference type="RuleBase" id="RU000461"/>
    </source>
</evidence>
<evidence type="ECO:0000256" key="1">
    <source>
        <dbReference type="ARBA" id="ARBA00010617"/>
    </source>
</evidence>
<dbReference type="Pfam" id="PF00067">
    <property type="entry name" value="p450"/>
    <property type="match status" value="1"/>
</dbReference>
<keyword evidence="6" id="KW-0560">Oxidoreductase</keyword>
<sequence length="442" mass="49565">MQVCNVKVDVNKRATLRAGLTGEAEEALAIGANVKQAPNMFAILLAATIILASFAVLVCANKRDAALPPGPWNLPLIGCLHKLDPERAYVNLTKLAQKYGPIYSIRLGKLVKSYEGSGILLAEAVTSYVGTVTSTLFLGKSCPREDSAKAIQALDEVVKMSVVAGPINFLPFLRFLPMYANVISVLQNIWNKMHNFVNEVIKYNAQFSPDEKEDSLPSIINAFMQKKSTRNSDEIYNLEELRYLILDMFGASTETTVTSILWTVLYLAKYEDVQEKVRQELLSVLNGKTPQMGDLENLPYTEATLAEVARIRTTVAMGVPHLALEDIYVENFKIQKNTMIMPLLWAIHMNPNVWNEPEEFRPSRFLNDERKFVQPEELLPFSVGKRMCVGEHLAKMLIFLFMATILQTFKIESCEPEIDLSAVCGITLLPKPQKVVFKNIDK</sequence>
<proteinExistence type="inferred from homology"/>
<comment type="caution">
    <text evidence="8">The sequence shown here is derived from an EMBL/GenBank/DDBJ whole genome shotgun (WGS) entry which is preliminary data.</text>
</comment>
<dbReference type="EMBL" id="JALNTZ010000003">
    <property type="protein sequence ID" value="KAJ3659695.1"/>
    <property type="molecule type" value="Genomic_DNA"/>
</dbReference>
<dbReference type="GO" id="GO:0016705">
    <property type="term" value="F:oxidoreductase activity, acting on paired donors, with incorporation or reduction of molecular oxygen"/>
    <property type="evidence" value="ECO:0007669"/>
    <property type="project" value="InterPro"/>
</dbReference>
<dbReference type="PANTHER" id="PTHR24300:SF403">
    <property type="entry name" value="CYTOCHROME P450 306A1"/>
    <property type="match status" value="1"/>
</dbReference>
<evidence type="ECO:0000313" key="8">
    <source>
        <dbReference type="EMBL" id="KAJ3659695.1"/>
    </source>
</evidence>
<name>A0AA38IQ15_9CUCU</name>
<evidence type="ECO:0000256" key="5">
    <source>
        <dbReference type="PIRSR" id="PIRSR602401-1"/>
    </source>
</evidence>
<keyword evidence="2 5" id="KW-0479">Metal-binding</keyword>
<organism evidence="8 9">
    <name type="scientific">Zophobas morio</name>
    <dbReference type="NCBI Taxonomy" id="2755281"/>
    <lineage>
        <taxon>Eukaryota</taxon>
        <taxon>Metazoa</taxon>
        <taxon>Ecdysozoa</taxon>
        <taxon>Arthropoda</taxon>
        <taxon>Hexapoda</taxon>
        <taxon>Insecta</taxon>
        <taxon>Pterygota</taxon>
        <taxon>Neoptera</taxon>
        <taxon>Endopterygota</taxon>
        <taxon>Coleoptera</taxon>
        <taxon>Polyphaga</taxon>
        <taxon>Cucujiformia</taxon>
        <taxon>Tenebrionidae</taxon>
        <taxon>Zophobas</taxon>
    </lineage>
</organism>
<keyword evidence="7" id="KW-1133">Transmembrane helix</keyword>
<dbReference type="PANTHER" id="PTHR24300">
    <property type="entry name" value="CYTOCHROME P450 508A4-RELATED"/>
    <property type="match status" value="1"/>
</dbReference>
<dbReference type="PRINTS" id="PR00463">
    <property type="entry name" value="EP450I"/>
</dbReference>
<keyword evidence="9" id="KW-1185">Reference proteome</keyword>
<gene>
    <name evidence="8" type="ORF">Zmor_011370</name>
</gene>
<evidence type="ECO:0000256" key="7">
    <source>
        <dbReference type="SAM" id="Phobius"/>
    </source>
</evidence>
<dbReference type="PROSITE" id="PS00086">
    <property type="entry name" value="CYTOCHROME_P450"/>
    <property type="match status" value="1"/>
</dbReference>
<feature type="binding site" description="axial binding residue" evidence="5">
    <location>
        <position position="388"/>
    </location>
    <ligand>
        <name>heme</name>
        <dbReference type="ChEBI" id="CHEBI:30413"/>
    </ligand>
    <ligandPart>
        <name>Fe</name>
        <dbReference type="ChEBI" id="CHEBI:18248"/>
    </ligandPart>
</feature>
<dbReference type="Proteomes" id="UP001168821">
    <property type="component" value="Unassembled WGS sequence"/>
</dbReference>
<feature type="transmembrane region" description="Helical" evidence="7">
    <location>
        <begin position="40"/>
        <end position="60"/>
    </location>
</feature>
<dbReference type="GO" id="GO:0005506">
    <property type="term" value="F:iron ion binding"/>
    <property type="evidence" value="ECO:0007669"/>
    <property type="project" value="InterPro"/>
</dbReference>
<dbReference type="PRINTS" id="PR00385">
    <property type="entry name" value="P450"/>
</dbReference>
<dbReference type="GO" id="GO:0004497">
    <property type="term" value="F:monooxygenase activity"/>
    <property type="evidence" value="ECO:0007669"/>
    <property type="project" value="UniProtKB-KW"/>
</dbReference>
<keyword evidence="7" id="KW-0812">Transmembrane</keyword>
<keyword evidence="4 6" id="KW-0503">Monooxygenase</keyword>
<dbReference type="Gene3D" id="1.10.630.10">
    <property type="entry name" value="Cytochrome P450"/>
    <property type="match status" value="2"/>
</dbReference>
<dbReference type="SUPFAM" id="SSF48264">
    <property type="entry name" value="Cytochrome P450"/>
    <property type="match status" value="1"/>
</dbReference>
<keyword evidence="3 5" id="KW-0408">Iron</keyword>
<comment type="cofactor">
    <cofactor evidence="5">
        <name>heme</name>
        <dbReference type="ChEBI" id="CHEBI:30413"/>
    </cofactor>
</comment>
<keyword evidence="5 6" id="KW-0349">Heme</keyword>
<dbReference type="InterPro" id="IPR002401">
    <property type="entry name" value="Cyt_P450_E_grp-I"/>
</dbReference>
<evidence type="ECO:0000256" key="3">
    <source>
        <dbReference type="ARBA" id="ARBA00023004"/>
    </source>
</evidence>
<comment type="similarity">
    <text evidence="1 6">Belongs to the cytochrome P450 family.</text>
</comment>
<dbReference type="AlphaFoldDB" id="A0AA38IQ15"/>
<dbReference type="InterPro" id="IPR036396">
    <property type="entry name" value="Cyt_P450_sf"/>
</dbReference>
<reference evidence="8" key="1">
    <citation type="journal article" date="2023" name="G3 (Bethesda)">
        <title>Whole genome assemblies of Zophobas morio and Tenebrio molitor.</title>
        <authorList>
            <person name="Kaur S."/>
            <person name="Stinson S.A."/>
            <person name="diCenzo G.C."/>
        </authorList>
    </citation>
    <scope>NUCLEOTIDE SEQUENCE</scope>
    <source>
        <strain evidence="8">QUZm001</strain>
    </source>
</reference>
<dbReference type="InterPro" id="IPR017972">
    <property type="entry name" value="Cyt_P450_CS"/>
</dbReference>
<dbReference type="InterPro" id="IPR050182">
    <property type="entry name" value="Cytochrome_P450_fam2"/>
</dbReference>
<accession>A0AA38IQ15</accession>
<protein>
    <submittedName>
        <fullName evidence="8">Uncharacterized protein</fullName>
    </submittedName>
</protein>
<keyword evidence="7" id="KW-0472">Membrane</keyword>
<dbReference type="GO" id="GO:0020037">
    <property type="term" value="F:heme binding"/>
    <property type="evidence" value="ECO:0007669"/>
    <property type="project" value="InterPro"/>
</dbReference>